<protein>
    <submittedName>
        <fullName evidence="1">Uncharacterized protein</fullName>
    </submittedName>
</protein>
<gene>
    <name evidence="1" type="ORF">D8I30_10740</name>
</gene>
<accession>A0A494RL02</accession>
<dbReference type="Proteomes" id="UP000276984">
    <property type="component" value="Chromosome"/>
</dbReference>
<evidence type="ECO:0000313" key="1">
    <source>
        <dbReference type="EMBL" id="AYG95603.1"/>
    </source>
</evidence>
<proteinExistence type="predicted"/>
<sequence>MTEPNLACPPGVRLYVSDMAHARAVRELWDTEARVPRDLPVEDWPDYGRAWLTAQTVKVDLLLFLHDLWMKTWGEAFQEHLPGHRLLREGELADRGVDDGSIVDAFAWVVGGDNLTNRALFITVLTPQGDVIQSSVNLDDAHGVILWAGSKMLDSGTPSDAWTASELGGWVTAPLAVIKSDGVRLDRLSEAASVLASRLSS</sequence>
<name>A0A494RL02_9CAUL</name>
<dbReference type="RefSeq" id="WP_121482737.1">
    <property type="nucleotide sequence ID" value="NZ_CP032707.1"/>
</dbReference>
<evidence type="ECO:0000313" key="2">
    <source>
        <dbReference type="Proteomes" id="UP000276984"/>
    </source>
</evidence>
<reference evidence="1 2" key="1">
    <citation type="submission" date="2018-10" db="EMBL/GenBank/DDBJ databases">
        <title>Complete genome sequence of Brevundimonas naejangsanensis BRV3.</title>
        <authorList>
            <person name="Berrios L."/>
            <person name="Ely B."/>
        </authorList>
    </citation>
    <scope>NUCLEOTIDE SEQUENCE [LARGE SCALE GENOMIC DNA]</scope>
    <source>
        <strain evidence="1 2">BRV3</strain>
    </source>
</reference>
<organism evidence="1 2">
    <name type="scientific">Brevundimonas naejangsanensis</name>
    <dbReference type="NCBI Taxonomy" id="588932"/>
    <lineage>
        <taxon>Bacteria</taxon>
        <taxon>Pseudomonadati</taxon>
        <taxon>Pseudomonadota</taxon>
        <taxon>Alphaproteobacteria</taxon>
        <taxon>Caulobacterales</taxon>
        <taxon>Caulobacteraceae</taxon>
        <taxon>Brevundimonas</taxon>
    </lineage>
</organism>
<keyword evidence="2" id="KW-1185">Reference proteome</keyword>
<dbReference type="AlphaFoldDB" id="A0A494RL02"/>
<dbReference type="EMBL" id="CP032707">
    <property type="protein sequence ID" value="AYG95603.1"/>
    <property type="molecule type" value="Genomic_DNA"/>
</dbReference>